<dbReference type="InterPro" id="IPR036511">
    <property type="entry name" value="TGT-like_sf"/>
</dbReference>
<keyword evidence="1" id="KW-0819">tRNA processing</keyword>
<dbReference type="InterPro" id="IPR002616">
    <property type="entry name" value="tRNA_ribo_trans-like"/>
</dbReference>
<dbReference type="SUPFAM" id="SSF51713">
    <property type="entry name" value="tRNA-guanine transglycosylase"/>
    <property type="match status" value="1"/>
</dbReference>
<name>A0A7V4CLX5_FERPE</name>
<feature type="domain" description="tRNA-guanine(15) transglycosylase-like" evidence="2">
    <location>
        <begin position="12"/>
        <end position="262"/>
    </location>
</feature>
<proteinExistence type="predicted"/>
<reference evidence="3" key="1">
    <citation type="journal article" date="2020" name="mSystems">
        <title>Genome- and Community-Level Interaction Insights into Carbon Utilization and Element Cycling Functions of Hydrothermarchaeota in Hydrothermal Sediment.</title>
        <authorList>
            <person name="Zhou Z."/>
            <person name="Liu Y."/>
            <person name="Xu W."/>
            <person name="Pan J."/>
            <person name="Luo Z.H."/>
            <person name="Li M."/>
        </authorList>
    </citation>
    <scope>NUCLEOTIDE SEQUENCE [LARGE SCALE GENOMIC DNA]</scope>
    <source>
        <strain evidence="3">SpSt-640</strain>
    </source>
</reference>
<dbReference type="InterPro" id="IPR050076">
    <property type="entry name" value="ArchSynthase1/Queuine_TRR"/>
</dbReference>
<protein>
    <submittedName>
        <fullName evidence="3">tRNA-guanine transglycosylase</fullName>
        <ecNumber evidence="3">2.4.2.-</ecNumber>
    </submittedName>
</protein>
<dbReference type="GO" id="GO:0016757">
    <property type="term" value="F:glycosyltransferase activity"/>
    <property type="evidence" value="ECO:0007669"/>
    <property type="project" value="UniProtKB-KW"/>
</dbReference>
<dbReference type="GO" id="GO:0002099">
    <property type="term" value="P:tRNA wobble guanine modification"/>
    <property type="evidence" value="ECO:0007669"/>
    <property type="project" value="TreeGrafter"/>
</dbReference>
<evidence type="ECO:0000256" key="1">
    <source>
        <dbReference type="ARBA" id="ARBA00022694"/>
    </source>
</evidence>
<dbReference type="PANTHER" id="PTHR46499:SF1">
    <property type="entry name" value="QUEUINE TRNA-RIBOSYLTRANSFERASE"/>
    <property type="match status" value="1"/>
</dbReference>
<dbReference type="NCBIfam" id="TIGR00449">
    <property type="entry name" value="tgt_general"/>
    <property type="match status" value="1"/>
</dbReference>
<sequence length="270" mass="30639">MALLKQENLLERATICGLHELLEFDGTIFLDSGSYEDFIADKKLRPNTPEELLSLAGWLGVDLVAHSDIPFVGKNKALTEEEKWRLLEQNILNAKIAYNWSKSRNYRPQIVYVIQGWNRESLLYCSEALAKLNANYYALGSLLGLQPDEIISRVRLVRNVIGDKPKLHLFAVSNPLVVNRVKTLIDSIDSSTASISGAMKEVMTPSGNRKNINKMFERMNCDCPVCRKYGGAIILHGKKGMQNFYNQLRKIHNAYQLIKKIQRCSVSHEV</sequence>
<evidence type="ECO:0000259" key="2">
    <source>
        <dbReference type="Pfam" id="PF01702"/>
    </source>
</evidence>
<dbReference type="Pfam" id="PF01702">
    <property type="entry name" value="TGT"/>
    <property type="match status" value="1"/>
</dbReference>
<dbReference type="GO" id="GO:0005737">
    <property type="term" value="C:cytoplasm"/>
    <property type="evidence" value="ECO:0007669"/>
    <property type="project" value="TreeGrafter"/>
</dbReference>
<keyword evidence="3" id="KW-0808">Transferase</keyword>
<dbReference type="PANTHER" id="PTHR46499">
    <property type="entry name" value="QUEUINE TRNA-RIBOSYLTRANSFERASE"/>
    <property type="match status" value="1"/>
</dbReference>
<keyword evidence="3" id="KW-0328">Glycosyltransferase</keyword>
<gene>
    <name evidence="3" type="ORF">ENU12_01965</name>
</gene>
<dbReference type="Gene3D" id="3.20.20.105">
    <property type="entry name" value="Queuine tRNA-ribosyltransferase-like"/>
    <property type="match status" value="1"/>
</dbReference>
<dbReference type="EMBL" id="DTBH01000045">
    <property type="protein sequence ID" value="HGQ76696.1"/>
    <property type="molecule type" value="Genomic_DNA"/>
</dbReference>
<accession>A0A7V4CLX5</accession>
<dbReference type="EC" id="2.4.2.-" evidence="3"/>
<comment type="caution">
    <text evidence="3">The sequence shown here is derived from an EMBL/GenBank/DDBJ whole genome shotgun (WGS) entry which is preliminary data.</text>
</comment>
<dbReference type="AlphaFoldDB" id="A0A7V4CLX5"/>
<organism evidence="3">
    <name type="scientific">Fervidobacterium pennivorans</name>
    <dbReference type="NCBI Taxonomy" id="93466"/>
    <lineage>
        <taxon>Bacteria</taxon>
        <taxon>Thermotogati</taxon>
        <taxon>Thermotogota</taxon>
        <taxon>Thermotogae</taxon>
        <taxon>Thermotogales</taxon>
        <taxon>Fervidobacteriaceae</taxon>
        <taxon>Fervidobacterium</taxon>
    </lineage>
</organism>
<evidence type="ECO:0000313" key="3">
    <source>
        <dbReference type="EMBL" id="HGQ76696.1"/>
    </source>
</evidence>